<evidence type="ECO:0000313" key="1">
    <source>
        <dbReference type="EMBL" id="PSV00386.1"/>
    </source>
</evidence>
<organism evidence="1 2">
    <name type="scientific">Photobacterium kishitanii</name>
    <dbReference type="NCBI Taxonomy" id="318456"/>
    <lineage>
        <taxon>Bacteria</taxon>
        <taxon>Pseudomonadati</taxon>
        <taxon>Pseudomonadota</taxon>
        <taxon>Gammaproteobacteria</taxon>
        <taxon>Vibrionales</taxon>
        <taxon>Vibrionaceae</taxon>
        <taxon>Photobacterium</taxon>
    </lineage>
</organism>
<name>A0A2T3KL41_9GAMM</name>
<gene>
    <name evidence="1" type="ORF">C9J27_04460</name>
</gene>
<dbReference type="EMBL" id="PYNF01000003">
    <property type="protein sequence ID" value="PSV00386.1"/>
    <property type="molecule type" value="Genomic_DNA"/>
</dbReference>
<evidence type="ECO:0000313" key="2">
    <source>
        <dbReference type="Proteomes" id="UP000241426"/>
    </source>
</evidence>
<protein>
    <recommendedName>
        <fullName evidence="3">N-acetyltransferase</fullName>
    </recommendedName>
</protein>
<sequence>MENSIENEISAIVDQFEAFKTDMELESRFPRSRYFTSENISIYVRKQLIPLEINGNTEIKYHLCIASIDICNTNRGTFTTILSYIENNIGHFGSIEVECLMNKPLELFLRKRGYTDSRSDTDFSISLIKNFA</sequence>
<proteinExistence type="predicted"/>
<dbReference type="Proteomes" id="UP000241426">
    <property type="component" value="Unassembled WGS sequence"/>
</dbReference>
<evidence type="ECO:0008006" key="3">
    <source>
        <dbReference type="Google" id="ProtNLM"/>
    </source>
</evidence>
<comment type="caution">
    <text evidence="1">The sequence shown here is derived from an EMBL/GenBank/DDBJ whole genome shotgun (WGS) entry which is preliminary data.</text>
</comment>
<reference evidence="1 2" key="1">
    <citation type="submission" date="2018-01" db="EMBL/GenBank/DDBJ databases">
        <title>Whole genome sequencing of Histamine producing bacteria.</title>
        <authorList>
            <person name="Butler K."/>
        </authorList>
    </citation>
    <scope>NUCLEOTIDE SEQUENCE [LARGE SCALE GENOMIC DNA]</scope>
    <source>
        <strain evidence="1 2">FS-7.2</strain>
    </source>
</reference>
<accession>A0A2T3KL41</accession>
<dbReference type="AlphaFoldDB" id="A0A2T3KL41"/>